<feature type="transmembrane region" description="Helical" evidence="5">
    <location>
        <begin position="36"/>
        <end position="54"/>
    </location>
</feature>
<name>A0A6I2MCA1_9BACI</name>
<dbReference type="Pfam" id="PF04191">
    <property type="entry name" value="PEMT"/>
    <property type="match status" value="1"/>
</dbReference>
<dbReference type="InterPro" id="IPR007318">
    <property type="entry name" value="Phopholipid_MeTrfase"/>
</dbReference>
<dbReference type="EMBL" id="WKKF01000003">
    <property type="protein sequence ID" value="MRX54912.1"/>
    <property type="molecule type" value="Genomic_DNA"/>
</dbReference>
<evidence type="ECO:0000313" key="7">
    <source>
        <dbReference type="Proteomes" id="UP000441585"/>
    </source>
</evidence>
<comment type="caution">
    <text evidence="6">The sequence shown here is derived from an EMBL/GenBank/DDBJ whole genome shotgun (WGS) entry which is preliminary data.</text>
</comment>
<evidence type="ECO:0000256" key="4">
    <source>
        <dbReference type="ARBA" id="ARBA00023136"/>
    </source>
</evidence>
<keyword evidence="2 5" id="KW-0812">Transmembrane</keyword>
<protein>
    <submittedName>
        <fullName evidence="6">Isoprenylcysteine carboxylmethyltransferase family protein</fullName>
    </submittedName>
</protein>
<evidence type="ECO:0000313" key="6">
    <source>
        <dbReference type="EMBL" id="MRX54912.1"/>
    </source>
</evidence>
<feature type="transmembrane region" description="Helical" evidence="5">
    <location>
        <begin position="122"/>
        <end position="151"/>
    </location>
</feature>
<sequence>MLNSLLFFIITFIWIAEFILYRNRGFTEEETKEKRSYPFILFVFSSTIVSAVLMKEWGIFYWENTYIQLIGLMLYALGVLLRYWGIGHLRQQFTRHVSVRISDELVSSGPYRRLRHPLYTGLLLIIIGICLSLGNPVLAIVGGAAGAFSIIQRIRIEERMLIKAYGEEYRSWAKKRYRLFPPIY</sequence>
<dbReference type="PANTHER" id="PTHR12714:SF9">
    <property type="entry name" value="PROTEIN-S-ISOPRENYLCYSTEINE O-METHYLTRANSFERASE"/>
    <property type="match status" value="1"/>
</dbReference>
<evidence type="ECO:0000256" key="3">
    <source>
        <dbReference type="ARBA" id="ARBA00022989"/>
    </source>
</evidence>
<dbReference type="Gene3D" id="1.20.120.1630">
    <property type="match status" value="1"/>
</dbReference>
<dbReference type="GO" id="GO:0032259">
    <property type="term" value="P:methylation"/>
    <property type="evidence" value="ECO:0007669"/>
    <property type="project" value="UniProtKB-KW"/>
</dbReference>
<dbReference type="Proteomes" id="UP000441585">
    <property type="component" value="Unassembled WGS sequence"/>
</dbReference>
<dbReference type="AlphaFoldDB" id="A0A6I2MCA1"/>
<reference evidence="6 7" key="1">
    <citation type="submission" date="2019-11" db="EMBL/GenBank/DDBJ databases">
        <title>Bacillus idriensis genome.</title>
        <authorList>
            <person name="Konopka E.N."/>
            <person name="Newman J.D."/>
        </authorList>
    </citation>
    <scope>NUCLEOTIDE SEQUENCE [LARGE SCALE GENOMIC DNA]</scope>
    <source>
        <strain evidence="6 7">DSM 19097</strain>
    </source>
</reference>
<keyword evidence="4 5" id="KW-0472">Membrane</keyword>
<dbReference type="GO" id="GO:0012505">
    <property type="term" value="C:endomembrane system"/>
    <property type="evidence" value="ECO:0007669"/>
    <property type="project" value="UniProtKB-SubCell"/>
</dbReference>
<keyword evidence="6" id="KW-0489">Methyltransferase</keyword>
<keyword evidence="6" id="KW-0808">Transferase</keyword>
<keyword evidence="7" id="KW-1185">Reference proteome</keyword>
<gene>
    <name evidence="6" type="ORF">GJU41_13095</name>
</gene>
<keyword evidence="3 5" id="KW-1133">Transmembrane helix</keyword>
<feature type="transmembrane region" description="Helical" evidence="5">
    <location>
        <begin position="66"/>
        <end position="85"/>
    </location>
</feature>
<accession>A0A6I2MCA1</accession>
<dbReference type="PANTHER" id="PTHR12714">
    <property type="entry name" value="PROTEIN-S ISOPRENYLCYSTEINE O-METHYLTRANSFERASE"/>
    <property type="match status" value="1"/>
</dbReference>
<organism evidence="6 7">
    <name type="scientific">Metabacillus idriensis</name>
    <dbReference type="NCBI Taxonomy" id="324768"/>
    <lineage>
        <taxon>Bacteria</taxon>
        <taxon>Bacillati</taxon>
        <taxon>Bacillota</taxon>
        <taxon>Bacilli</taxon>
        <taxon>Bacillales</taxon>
        <taxon>Bacillaceae</taxon>
        <taxon>Metabacillus</taxon>
    </lineage>
</organism>
<proteinExistence type="predicted"/>
<evidence type="ECO:0000256" key="5">
    <source>
        <dbReference type="SAM" id="Phobius"/>
    </source>
</evidence>
<feature type="transmembrane region" description="Helical" evidence="5">
    <location>
        <begin position="6"/>
        <end position="24"/>
    </location>
</feature>
<dbReference type="GO" id="GO:0008168">
    <property type="term" value="F:methyltransferase activity"/>
    <property type="evidence" value="ECO:0007669"/>
    <property type="project" value="UniProtKB-KW"/>
</dbReference>
<comment type="subcellular location">
    <subcellularLocation>
        <location evidence="1">Endomembrane system</location>
        <topology evidence="1">Multi-pass membrane protein</topology>
    </subcellularLocation>
</comment>
<evidence type="ECO:0000256" key="2">
    <source>
        <dbReference type="ARBA" id="ARBA00022692"/>
    </source>
</evidence>
<evidence type="ECO:0000256" key="1">
    <source>
        <dbReference type="ARBA" id="ARBA00004127"/>
    </source>
</evidence>